<feature type="compositionally biased region" description="Basic and acidic residues" evidence="1">
    <location>
        <begin position="23"/>
        <end position="34"/>
    </location>
</feature>
<feature type="region of interest" description="Disordered" evidence="1">
    <location>
        <begin position="1"/>
        <end position="34"/>
    </location>
</feature>
<proteinExistence type="predicted"/>
<protein>
    <submittedName>
        <fullName evidence="2">Uncharacterized protein</fullName>
    </submittedName>
</protein>
<organism evidence="2 3">
    <name type="scientific">Trichinella britovi</name>
    <name type="common">Parasitic roundworm</name>
    <dbReference type="NCBI Taxonomy" id="45882"/>
    <lineage>
        <taxon>Eukaryota</taxon>
        <taxon>Metazoa</taxon>
        <taxon>Ecdysozoa</taxon>
        <taxon>Nematoda</taxon>
        <taxon>Enoplea</taxon>
        <taxon>Dorylaimia</taxon>
        <taxon>Trichinellida</taxon>
        <taxon>Trichinellidae</taxon>
        <taxon>Trichinella</taxon>
    </lineage>
</organism>
<reference evidence="2 3" key="1">
    <citation type="submission" date="2015-01" db="EMBL/GenBank/DDBJ databases">
        <title>Evolution of Trichinella species and genotypes.</title>
        <authorList>
            <person name="Korhonen P.K."/>
            <person name="Edoardo P."/>
            <person name="Giuseppe L.R."/>
            <person name="Gasser R.B."/>
        </authorList>
    </citation>
    <scope>NUCLEOTIDE SEQUENCE [LARGE SCALE GENOMIC DNA]</scope>
    <source>
        <strain evidence="2">ISS120</strain>
    </source>
</reference>
<evidence type="ECO:0000313" key="3">
    <source>
        <dbReference type="Proteomes" id="UP000054653"/>
    </source>
</evidence>
<feature type="non-terminal residue" evidence="2">
    <location>
        <position position="34"/>
    </location>
</feature>
<sequence length="34" mass="3767">LEAMDDKLQMGACPRTTNSTETSTKEPRVQEAVE</sequence>
<comment type="caution">
    <text evidence="2">The sequence shown here is derived from an EMBL/GenBank/DDBJ whole genome shotgun (WGS) entry which is preliminary data.</text>
</comment>
<dbReference type="EMBL" id="JYDI01007476">
    <property type="protein sequence ID" value="KRY02495.1"/>
    <property type="molecule type" value="Genomic_DNA"/>
</dbReference>
<dbReference type="AlphaFoldDB" id="A0A0V0YQC2"/>
<keyword evidence="3" id="KW-1185">Reference proteome</keyword>
<dbReference type="Proteomes" id="UP000054653">
    <property type="component" value="Unassembled WGS sequence"/>
</dbReference>
<evidence type="ECO:0000256" key="1">
    <source>
        <dbReference type="SAM" id="MobiDB-lite"/>
    </source>
</evidence>
<evidence type="ECO:0000313" key="2">
    <source>
        <dbReference type="EMBL" id="KRY02495.1"/>
    </source>
</evidence>
<name>A0A0V0YQC2_TRIBR</name>
<gene>
    <name evidence="2" type="ORF">T03_455</name>
</gene>
<accession>A0A0V0YQC2</accession>
<feature type="non-terminal residue" evidence="2">
    <location>
        <position position="1"/>
    </location>
</feature>